<comment type="caution">
    <text evidence="1">The sequence shown here is derived from an EMBL/GenBank/DDBJ whole genome shotgun (WGS) entry which is preliminary data.</text>
</comment>
<organism evidence="1 2">
    <name type="scientific">Luteolibacter arcticus</name>
    <dbReference type="NCBI Taxonomy" id="1581411"/>
    <lineage>
        <taxon>Bacteria</taxon>
        <taxon>Pseudomonadati</taxon>
        <taxon>Verrucomicrobiota</taxon>
        <taxon>Verrucomicrobiia</taxon>
        <taxon>Verrucomicrobiales</taxon>
        <taxon>Verrucomicrobiaceae</taxon>
        <taxon>Luteolibacter</taxon>
    </lineage>
</organism>
<keyword evidence="2" id="KW-1185">Reference proteome</keyword>
<dbReference type="Proteomes" id="UP001320876">
    <property type="component" value="Unassembled WGS sequence"/>
</dbReference>
<dbReference type="InterPro" id="IPR003772">
    <property type="entry name" value="YceD"/>
</dbReference>
<evidence type="ECO:0000313" key="1">
    <source>
        <dbReference type="EMBL" id="MCW1924089.1"/>
    </source>
</evidence>
<gene>
    <name evidence="1" type="ORF">OKA05_16095</name>
</gene>
<reference evidence="1 2" key="1">
    <citation type="submission" date="2022-10" db="EMBL/GenBank/DDBJ databases">
        <title>Luteolibacter arcticus strain CCTCC AB 2014275, whole genome shotgun sequencing project.</title>
        <authorList>
            <person name="Zhao G."/>
            <person name="Shen L."/>
        </authorList>
    </citation>
    <scope>NUCLEOTIDE SEQUENCE [LARGE SCALE GENOMIC DNA]</scope>
    <source>
        <strain evidence="1 2">CCTCC AB 2014275</strain>
    </source>
</reference>
<name>A0ABT3GKP1_9BACT</name>
<dbReference type="EMBL" id="JAPDDT010000007">
    <property type="protein sequence ID" value="MCW1924089.1"/>
    <property type="molecule type" value="Genomic_DNA"/>
</dbReference>
<sequence>MSDRLLIDLSTLPEEGKHFSGELPVEIFDLPDYDAKALGPLSYSLYAQRFASELLLSGSLSAPFEFTCVRTLHPFVKTLQVEGASVAVEIEQEGPLDVTEAIREEILLAFPDYPRCDEADVPMHCEIDPRYLAVDKPVGDGVETRPRDAGDARWAALDALDKQDSER</sequence>
<dbReference type="Pfam" id="PF02620">
    <property type="entry name" value="YceD"/>
    <property type="match status" value="1"/>
</dbReference>
<protein>
    <submittedName>
        <fullName evidence="1">DUF177 domain-containing protein</fullName>
    </submittedName>
</protein>
<dbReference type="RefSeq" id="WP_264488197.1">
    <property type="nucleotide sequence ID" value="NZ_JAPDDT010000007.1"/>
</dbReference>
<proteinExistence type="predicted"/>
<accession>A0ABT3GKP1</accession>
<evidence type="ECO:0000313" key="2">
    <source>
        <dbReference type="Proteomes" id="UP001320876"/>
    </source>
</evidence>